<evidence type="ECO:0000313" key="1">
    <source>
        <dbReference type="EMBL" id="CAB5025615.1"/>
    </source>
</evidence>
<name>A0A6J7R9X1_9ZZZZ</name>
<organism evidence="1">
    <name type="scientific">freshwater metagenome</name>
    <dbReference type="NCBI Taxonomy" id="449393"/>
    <lineage>
        <taxon>unclassified sequences</taxon>
        <taxon>metagenomes</taxon>
        <taxon>ecological metagenomes</taxon>
    </lineage>
</organism>
<accession>A0A6J7R9X1</accession>
<proteinExistence type="predicted"/>
<protein>
    <submittedName>
        <fullName evidence="1">Unannotated protein</fullName>
    </submittedName>
</protein>
<dbReference type="AlphaFoldDB" id="A0A6J7R9X1"/>
<sequence length="173" mass="18624">MSSTLNRHQSASSANCMIDIRDRALHLVDLENLAGGPGQECFVYRDIWDDYTFSAGLNEQDHVEIATCGLVMAEAAFSLPTRYPKHCANGADGAENLLLGIVGPDFVARRYEWLVIGSGDHAFVPYALEAQRLGAKVRIVSAPGSRSAEFSGNGFGIRDLVSRPVASNLALIA</sequence>
<reference evidence="1" key="1">
    <citation type="submission" date="2020-05" db="EMBL/GenBank/DDBJ databases">
        <authorList>
            <person name="Chiriac C."/>
            <person name="Salcher M."/>
            <person name="Ghai R."/>
            <person name="Kavagutti S V."/>
        </authorList>
    </citation>
    <scope>NUCLEOTIDE SEQUENCE</scope>
</reference>
<gene>
    <name evidence="1" type="ORF">UFOPK4071_01485</name>
</gene>
<dbReference type="EMBL" id="CAFBPF010000246">
    <property type="protein sequence ID" value="CAB5025615.1"/>
    <property type="molecule type" value="Genomic_DNA"/>
</dbReference>